<dbReference type="PANTHER" id="PTHR30534">
    <property type="entry name" value="FLAGELLAR MOTOR SWITCH PROTEIN FLIG"/>
    <property type="match status" value="1"/>
</dbReference>
<keyword evidence="6" id="KW-0145">Chemotaxis</keyword>
<accession>A0A7C0YCT7</accession>
<dbReference type="GO" id="GO:0009425">
    <property type="term" value="C:bacterial-type flagellum basal body"/>
    <property type="evidence" value="ECO:0007669"/>
    <property type="project" value="UniProtKB-SubCell"/>
</dbReference>
<dbReference type="NCBIfam" id="TIGR00207">
    <property type="entry name" value="fliG"/>
    <property type="match status" value="1"/>
</dbReference>
<evidence type="ECO:0000256" key="2">
    <source>
        <dbReference type="ARBA" id="ARBA00004413"/>
    </source>
</evidence>
<dbReference type="Pfam" id="PF14841">
    <property type="entry name" value="FliG_M"/>
    <property type="match status" value="1"/>
</dbReference>
<evidence type="ECO:0000256" key="9">
    <source>
        <dbReference type="ARBA" id="ARBA00023143"/>
    </source>
</evidence>
<comment type="caution">
    <text evidence="13">The sequence shown here is derived from an EMBL/GenBank/DDBJ whole genome shotgun (WGS) entry which is preliminary data.</text>
</comment>
<dbReference type="Pfam" id="PF01706">
    <property type="entry name" value="FliG_C"/>
    <property type="match status" value="1"/>
</dbReference>
<comment type="similarity">
    <text evidence="3">Belongs to the FliG family.</text>
</comment>
<reference evidence="13" key="1">
    <citation type="journal article" date="2020" name="mSystems">
        <title>Genome- and Community-Level Interaction Insights into Carbon Utilization and Element Cycling Functions of Hydrothermarchaeota in Hydrothermal Sediment.</title>
        <authorList>
            <person name="Zhou Z."/>
            <person name="Liu Y."/>
            <person name="Xu W."/>
            <person name="Pan J."/>
            <person name="Luo Z.H."/>
            <person name="Li M."/>
        </authorList>
    </citation>
    <scope>NUCLEOTIDE SEQUENCE [LARGE SCALE GENOMIC DNA]</scope>
    <source>
        <strain evidence="13">HyVt-115</strain>
    </source>
</reference>
<comment type="subcellular location">
    <subcellularLocation>
        <location evidence="1">Bacterial flagellum basal body</location>
    </subcellularLocation>
    <subcellularLocation>
        <location evidence="2">Cell membrane</location>
        <topology evidence="2">Peripheral membrane protein</topology>
        <orientation evidence="2">Cytoplasmic side</orientation>
    </subcellularLocation>
</comment>
<protein>
    <recommendedName>
        <fullName evidence="4">Flagellar motor switch protein FliG</fullName>
    </recommendedName>
</protein>
<dbReference type="EMBL" id="DQWS01000071">
    <property type="protein sequence ID" value="HDD52799.1"/>
    <property type="molecule type" value="Genomic_DNA"/>
</dbReference>
<keyword evidence="13" id="KW-0282">Flagellum</keyword>
<dbReference type="GO" id="GO:0003774">
    <property type="term" value="F:cytoskeletal motor activity"/>
    <property type="evidence" value="ECO:0007669"/>
    <property type="project" value="InterPro"/>
</dbReference>
<keyword evidence="5" id="KW-1003">Cell membrane</keyword>
<dbReference type="PANTHER" id="PTHR30534:SF0">
    <property type="entry name" value="FLAGELLAR MOTOR SWITCH PROTEIN FLIG"/>
    <property type="match status" value="1"/>
</dbReference>
<feature type="domain" description="Flagellar motor switch protein FliG C-terminal" evidence="10">
    <location>
        <begin position="226"/>
        <end position="332"/>
    </location>
</feature>
<evidence type="ECO:0000256" key="3">
    <source>
        <dbReference type="ARBA" id="ARBA00010299"/>
    </source>
</evidence>
<evidence type="ECO:0000256" key="8">
    <source>
        <dbReference type="ARBA" id="ARBA00023136"/>
    </source>
</evidence>
<dbReference type="InterPro" id="IPR032779">
    <property type="entry name" value="FliG_M"/>
</dbReference>
<dbReference type="SUPFAM" id="SSF48029">
    <property type="entry name" value="FliG"/>
    <property type="match status" value="2"/>
</dbReference>
<evidence type="ECO:0000256" key="5">
    <source>
        <dbReference type="ARBA" id="ARBA00022475"/>
    </source>
</evidence>
<dbReference type="InterPro" id="IPR028263">
    <property type="entry name" value="FliG_N"/>
</dbReference>
<evidence type="ECO:0000259" key="11">
    <source>
        <dbReference type="Pfam" id="PF14841"/>
    </source>
</evidence>
<evidence type="ECO:0000259" key="12">
    <source>
        <dbReference type="Pfam" id="PF14842"/>
    </source>
</evidence>
<dbReference type="Proteomes" id="UP000885690">
    <property type="component" value="Unassembled WGS sequence"/>
</dbReference>
<dbReference type="GO" id="GO:0006935">
    <property type="term" value="P:chemotaxis"/>
    <property type="evidence" value="ECO:0007669"/>
    <property type="project" value="UniProtKB-KW"/>
</dbReference>
<feature type="domain" description="Flagellar motor switch protein FliG N-terminal" evidence="12">
    <location>
        <begin position="13"/>
        <end position="104"/>
    </location>
</feature>
<keyword evidence="13" id="KW-0969">Cilium</keyword>
<gene>
    <name evidence="13" type="primary">fliG</name>
    <name evidence="13" type="ORF">ENF32_01855</name>
</gene>
<organism evidence="13">
    <name type="scientific">Thermosulfidibacter takaii</name>
    <dbReference type="NCBI Taxonomy" id="412593"/>
    <lineage>
        <taxon>Bacteria</taxon>
        <taxon>Pseudomonadati</taxon>
        <taxon>Thermosulfidibacterota</taxon>
        <taxon>Thermosulfidibacteria</taxon>
        <taxon>Thermosulfidibacterales</taxon>
        <taxon>Thermosulfidibacteraceae</taxon>
    </lineage>
</organism>
<evidence type="ECO:0000256" key="4">
    <source>
        <dbReference type="ARBA" id="ARBA00021870"/>
    </source>
</evidence>
<dbReference type="Pfam" id="PF14842">
    <property type="entry name" value="FliG_N"/>
    <property type="match status" value="1"/>
</dbReference>
<dbReference type="PRINTS" id="PR00954">
    <property type="entry name" value="FLGMOTORFLIG"/>
</dbReference>
<dbReference type="GO" id="GO:0005886">
    <property type="term" value="C:plasma membrane"/>
    <property type="evidence" value="ECO:0007669"/>
    <property type="project" value="UniProtKB-SubCell"/>
</dbReference>
<keyword evidence="9" id="KW-0975">Bacterial flagellum</keyword>
<feature type="domain" description="Flagellar motor switch protein FliG middle" evidence="11">
    <location>
        <begin position="124"/>
        <end position="193"/>
    </location>
</feature>
<dbReference type="GO" id="GO:0071973">
    <property type="term" value="P:bacterial-type flagellum-dependent cell motility"/>
    <property type="evidence" value="ECO:0007669"/>
    <property type="project" value="InterPro"/>
</dbReference>
<proteinExistence type="inferred from homology"/>
<evidence type="ECO:0000259" key="10">
    <source>
        <dbReference type="Pfam" id="PF01706"/>
    </source>
</evidence>
<dbReference type="Gene3D" id="1.10.220.30">
    <property type="match status" value="3"/>
</dbReference>
<keyword evidence="7" id="KW-0283">Flagellar rotation</keyword>
<dbReference type="PIRSF" id="PIRSF003161">
    <property type="entry name" value="FliG"/>
    <property type="match status" value="1"/>
</dbReference>
<dbReference type="InterPro" id="IPR000090">
    <property type="entry name" value="Flg_Motor_Flig"/>
</dbReference>
<evidence type="ECO:0000256" key="6">
    <source>
        <dbReference type="ARBA" id="ARBA00022500"/>
    </source>
</evidence>
<name>A0A7C0YCT7_9BACT</name>
<dbReference type="AlphaFoldDB" id="A0A7C0YCT7"/>
<dbReference type="InterPro" id="IPR011002">
    <property type="entry name" value="FliG_a-hlx"/>
</dbReference>
<dbReference type="InterPro" id="IPR023087">
    <property type="entry name" value="Flg_Motor_Flig_C"/>
</dbReference>
<evidence type="ECO:0000256" key="7">
    <source>
        <dbReference type="ARBA" id="ARBA00022779"/>
    </source>
</evidence>
<evidence type="ECO:0000256" key="1">
    <source>
        <dbReference type="ARBA" id="ARBA00004117"/>
    </source>
</evidence>
<sequence length="340" mass="38199">MALAYTGEGSGRISGVEKAAILLMSLSEDTAAKVMKNLEEEEILLLTRFMANMRIVPKEEVSRVLLEAKSKLRRVGIVGRGQDYVKRLLAKALGEDKTKEILSKKRNGFSIFDPSTRRIDFDSRTLVTLLKDEPPQVVALVLACMDSQKAREVLMAFPESERPKIVYKIATMDSIAPEVVHDIQETLRNKISEGRLVESERKGGVDKAAEIAKGLDKEVIEDLLDKLRDVDEALAEELDRKLLTFEDLVCLDDRSVQVLLKEIDSQTFALALKAAPEEVKNIFLRNMSKRAREMFLDDMEAMGPVRISTVEEAQQTILKTVRRLEEEGKIILSRGGKDIV</sequence>
<evidence type="ECO:0000313" key="13">
    <source>
        <dbReference type="EMBL" id="HDD52799.1"/>
    </source>
</evidence>
<keyword evidence="8" id="KW-0472">Membrane</keyword>
<keyword evidence="13" id="KW-0966">Cell projection</keyword>